<feature type="transmembrane region" description="Helical" evidence="17">
    <location>
        <begin position="88"/>
        <end position="107"/>
    </location>
</feature>
<dbReference type="PANTHER" id="PTHR44758">
    <property type="entry name" value="NAD(P) TRANSHYDROGENASE SUBUNIT BETA"/>
    <property type="match status" value="1"/>
</dbReference>
<dbReference type="SUPFAM" id="SSF52467">
    <property type="entry name" value="DHS-like NAD/FAD-binding domain"/>
    <property type="match status" value="1"/>
</dbReference>
<keyword evidence="14 16" id="KW-0472">Membrane</keyword>
<dbReference type="FunFam" id="3.40.50.1220:FF:000002">
    <property type="entry name" value="NAD(P) transhydrogenase subunit beta"/>
    <property type="match status" value="1"/>
</dbReference>
<dbReference type="NCBIfam" id="NF006974">
    <property type="entry name" value="PRK09444.1"/>
    <property type="match status" value="1"/>
</dbReference>
<evidence type="ECO:0000259" key="18">
    <source>
        <dbReference type="Pfam" id="PF02233"/>
    </source>
</evidence>
<dbReference type="HOGENOM" id="CLU_007866_4_0_6"/>
<dbReference type="Proteomes" id="UP000000684">
    <property type="component" value="Chromosome"/>
</dbReference>
<evidence type="ECO:0000313" key="19">
    <source>
        <dbReference type="EMBL" id="ABI73031.1"/>
    </source>
</evidence>
<feature type="transmembrane region" description="Helical" evidence="17">
    <location>
        <begin position="160"/>
        <end position="179"/>
    </location>
</feature>
<reference evidence="19 20" key="1">
    <citation type="submission" date="2006-08" db="EMBL/GenBank/DDBJ databases">
        <title>Complete sequence of Shewanella frigidimarina NCIMB 400.</title>
        <authorList>
            <consortium name="US DOE Joint Genome Institute"/>
            <person name="Copeland A."/>
            <person name="Lucas S."/>
            <person name="Lapidus A."/>
            <person name="Barry K."/>
            <person name="Detter J.C."/>
            <person name="Glavina del Rio T."/>
            <person name="Hammon N."/>
            <person name="Israni S."/>
            <person name="Dalin E."/>
            <person name="Tice H."/>
            <person name="Pitluck S."/>
            <person name="Fredrickson J.K."/>
            <person name="Kolker E."/>
            <person name="McCuel L.A."/>
            <person name="DiChristina T."/>
            <person name="Nealson K.H."/>
            <person name="Newman D."/>
            <person name="Tiedje J.M."/>
            <person name="Zhou J."/>
            <person name="Romine M.F."/>
            <person name="Culley D.E."/>
            <person name="Serres M."/>
            <person name="Chertkov O."/>
            <person name="Brettin T."/>
            <person name="Bruce D."/>
            <person name="Han C."/>
            <person name="Tapia R."/>
            <person name="Gilna P."/>
            <person name="Schmutz J."/>
            <person name="Larimer F."/>
            <person name="Land M."/>
            <person name="Hauser L."/>
            <person name="Kyrpides N."/>
            <person name="Mikhailova N."/>
            <person name="Richardson P."/>
        </authorList>
    </citation>
    <scope>NUCLEOTIDE SEQUENCE [LARGE SCALE GENOMIC DNA]</scope>
    <source>
        <strain evidence="19 20">NCIMB 400</strain>
    </source>
</reference>
<evidence type="ECO:0000256" key="16">
    <source>
        <dbReference type="PIRNR" id="PIRNR000204"/>
    </source>
</evidence>
<gene>
    <name evidence="19" type="ordered locus">Sfri_3195</name>
</gene>
<comment type="subunit">
    <text evidence="4">Heterodimer of an alpha and a beta chain.</text>
</comment>
<dbReference type="GO" id="GO:0005886">
    <property type="term" value="C:plasma membrane"/>
    <property type="evidence" value="ECO:0007669"/>
    <property type="project" value="UniProtKB-SubCell"/>
</dbReference>
<dbReference type="KEGG" id="sfr:Sfri_3195"/>
<dbReference type="RefSeq" id="WP_011638634.1">
    <property type="nucleotide sequence ID" value="NC_008345.1"/>
</dbReference>
<name>Q07Y83_SHEFN</name>
<keyword evidence="9 17" id="KW-0812">Transmembrane</keyword>
<evidence type="ECO:0000313" key="20">
    <source>
        <dbReference type="Proteomes" id="UP000000684"/>
    </source>
</evidence>
<dbReference type="InterPro" id="IPR012136">
    <property type="entry name" value="NADH_DH_b"/>
</dbReference>
<dbReference type="GeneID" id="41838570"/>
<protein>
    <recommendedName>
        <fullName evidence="6 16">NAD(P) transhydrogenase subunit beta</fullName>
        <ecNumber evidence="5 16">7.1.1.1</ecNumber>
    </recommendedName>
    <alternativeName>
        <fullName evidence="16">Nicotinamide nucleotide transhydrogenase subunit beta</fullName>
    </alternativeName>
</protein>
<evidence type="ECO:0000256" key="10">
    <source>
        <dbReference type="ARBA" id="ARBA00022857"/>
    </source>
</evidence>
<dbReference type="AlphaFoldDB" id="Q07Y83"/>
<comment type="subcellular location">
    <subcellularLocation>
        <location evidence="2">Cell inner membrane</location>
        <topology evidence="2">Multi-pass membrane protein</topology>
    </subcellularLocation>
</comment>
<dbReference type="GO" id="GO:0050661">
    <property type="term" value="F:NADP binding"/>
    <property type="evidence" value="ECO:0007669"/>
    <property type="project" value="InterPro"/>
</dbReference>
<proteinExistence type="inferred from homology"/>
<dbReference type="OrthoDB" id="9763786at2"/>
<dbReference type="STRING" id="318167.Sfri_3195"/>
<feature type="transmembrane region" description="Helical" evidence="17">
    <location>
        <begin position="272"/>
        <end position="292"/>
    </location>
</feature>
<keyword evidence="13 16" id="KW-0520">NAD</keyword>
<evidence type="ECO:0000256" key="7">
    <source>
        <dbReference type="ARBA" id="ARBA00022475"/>
    </source>
</evidence>
<evidence type="ECO:0000256" key="15">
    <source>
        <dbReference type="ARBA" id="ARBA00048202"/>
    </source>
</evidence>
<dbReference type="Gene3D" id="3.40.50.1220">
    <property type="entry name" value="TPP-binding domain"/>
    <property type="match status" value="1"/>
</dbReference>
<keyword evidence="12 17" id="KW-1133">Transmembrane helix</keyword>
<evidence type="ECO:0000256" key="4">
    <source>
        <dbReference type="ARBA" id="ARBA00011870"/>
    </source>
</evidence>
<evidence type="ECO:0000256" key="17">
    <source>
        <dbReference type="SAM" id="Phobius"/>
    </source>
</evidence>
<evidence type="ECO:0000256" key="5">
    <source>
        <dbReference type="ARBA" id="ARBA00012943"/>
    </source>
</evidence>
<keyword evidence="11 16" id="KW-1278">Translocase</keyword>
<feature type="transmembrane region" description="Helical" evidence="17">
    <location>
        <begin position="6"/>
        <end position="23"/>
    </location>
</feature>
<keyword evidence="20" id="KW-1185">Reference proteome</keyword>
<organism evidence="19 20">
    <name type="scientific">Shewanella frigidimarina (strain NCIMB 400)</name>
    <dbReference type="NCBI Taxonomy" id="318167"/>
    <lineage>
        <taxon>Bacteria</taxon>
        <taxon>Pseudomonadati</taxon>
        <taxon>Pseudomonadota</taxon>
        <taxon>Gammaproteobacteria</taxon>
        <taxon>Alteromonadales</taxon>
        <taxon>Shewanellaceae</taxon>
        <taxon>Shewanella</taxon>
    </lineage>
</organism>
<evidence type="ECO:0000256" key="6">
    <source>
        <dbReference type="ARBA" id="ARBA00014581"/>
    </source>
</evidence>
<accession>Q07Y83</accession>
<evidence type="ECO:0000256" key="1">
    <source>
        <dbReference type="ARBA" id="ARBA00003943"/>
    </source>
</evidence>
<dbReference type="InterPro" id="IPR034300">
    <property type="entry name" value="PNTB-like"/>
</dbReference>
<dbReference type="GO" id="GO:0008750">
    <property type="term" value="F:proton-translocating NAD(P)+ transhydrogenase activity"/>
    <property type="evidence" value="ECO:0007669"/>
    <property type="project" value="UniProtKB-EC"/>
</dbReference>
<comment type="catalytic activity">
    <reaction evidence="15 16">
        <text>NAD(+) + NADPH + H(+)(in) = NADH + NADP(+) + H(+)(out)</text>
        <dbReference type="Rhea" id="RHEA:47992"/>
        <dbReference type="ChEBI" id="CHEBI:15378"/>
        <dbReference type="ChEBI" id="CHEBI:57540"/>
        <dbReference type="ChEBI" id="CHEBI:57783"/>
        <dbReference type="ChEBI" id="CHEBI:57945"/>
        <dbReference type="ChEBI" id="CHEBI:58349"/>
        <dbReference type="EC" id="7.1.1.1"/>
    </reaction>
</comment>
<feature type="transmembrane region" description="Helical" evidence="17">
    <location>
        <begin position="35"/>
        <end position="53"/>
    </location>
</feature>
<feature type="transmembrane region" description="Helical" evidence="17">
    <location>
        <begin position="248"/>
        <end position="266"/>
    </location>
</feature>
<dbReference type="PIRSF" id="PIRSF000204">
    <property type="entry name" value="PNTB"/>
    <property type="match status" value="1"/>
</dbReference>
<evidence type="ECO:0000256" key="2">
    <source>
        <dbReference type="ARBA" id="ARBA00004429"/>
    </source>
</evidence>
<evidence type="ECO:0000256" key="3">
    <source>
        <dbReference type="ARBA" id="ARBA00007919"/>
    </source>
</evidence>
<comment type="function">
    <text evidence="1 16">The transhydrogenation between NADH and NADP is coupled to respiration and ATP hydrolysis and functions as a proton pump across the membrane.</text>
</comment>
<feature type="transmembrane region" description="Helical" evidence="17">
    <location>
        <begin position="223"/>
        <end position="241"/>
    </location>
</feature>
<feature type="domain" description="NADP transhydrogenase beta-like" evidence="18">
    <location>
        <begin position="7"/>
        <end position="492"/>
    </location>
</feature>
<keyword evidence="10 16" id="KW-0521">NADP</keyword>
<dbReference type="Pfam" id="PF02233">
    <property type="entry name" value="PNTB"/>
    <property type="match status" value="1"/>
</dbReference>
<dbReference type="EMBL" id="CP000447">
    <property type="protein sequence ID" value="ABI73031.1"/>
    <property type="molecule type" value="Genomic_DNA"/>
</dbReference>
<evidence type="ECO:0000256" key="11">
    <source>
        <dbReference type="ARBA" id="ARBA00022967"/>
    </source>
</evidence>
<feature type="transmembrane region" description="Helical" evidence="17">
    <location>
        <begin position="200"/>
        <end position="217"/>
    </location>
</feature>
<evidence type="ECO:0000256" key="9">
    <source>
        <dbReference type="ARBA" id="ARBA00022692"/>
    </source>
</evidence>
<keyword evidence="8 16" id="KW-0997">Cell inner membrane</keyword>
<evidence type="ECO:0000256" key="12">
    <source>
        <dbReference type="ARBA" id="ARBA00022989"/>
    </source>
</evidence>
<evidence type="ECO:0000256" key="13">
    <source>
        <dbReference type="ARBA" id="ARBA00023027"/>
    </source>
</evidence>
<dbReference type="PANTHER" id="PTHR44758:SF1">
    <property type="entry name" value="NAD(P) TRANSHYDROGENASE SUBUNIT BETA"/>
    <property type="match status" value="1"/>
</dbReference>
<evidence type="ECO:0000256" key="8">
    <source>
        <dbReference type="ARBA" id="ARBA00022519"/>
    </source>
</evidence>
<keyword evidence="7 16" id="KW-1003">Cell membrane</keyword>
<dbReference type="InterPro" id="IPR029035">
    <property type="entry name" value="DHS-like_NAD/FAD-binding_dom"/>
</dbReference>
<evidence type="ECO:0000256" key="14">
    <source>
        <dbReference type="ARBA" id="ARBA00023136"/>
    </source>
</evidence>
<dbReference type="EC" id="7.1.1.1" evidence="5 16"/>
<sequence length="494" mass="52136" precursor="true">MSQGLVTASYIIAAVFFILSLAGLSKQETAKNGNLFGIIGMAIALIATILNPATSGVEWIILAMVIGGSIGIRLALKVEMTEMPELVAILHSFVGLAAVLVGFNSFIDIQPHEVSEIVVVLGQDLNTTLETARAAFAEASKAQQTEHLTGAMLNIHLVEVFLGIFIGAVTFTGSIVAFAKLRGLVSSKALMLPHRHKLNLLAVVVSFILMVIFVQAGGAVTPIILMTLIAFAFGWHLVASIGGADMPVVVSMLNSYSGWAAAAAGFMLSNDLLIVVGALVGSSGAILSYIMCKAMNRSFISVIAGGFGNDAVAASGDDTVGEYRETTAEDVADMLKASDSVIITPGYGMAVAQAQYPVAEITRKLRDMGIKVRFGIHPVAGRLPGHMNVLLAEAKVPYDIVLEMDEINEDFSSTDTVLVIGANDTVNPAAMEDPTSPIAGMPVLEVWKAQNVIGFKRSMNTGYAGVQNPLFFKDNTQMLFGDAKDSVEAILKAL</sequence>
<dbReference type="eggNOG" id="COG1282">
    <property type="taxonomic scope" value="Bacteria"/>
</dbReference>
<feature type="transmembrane region" description="Helical" evidence="17">
    <location>
        <begin position="59"/>
        <end position="76"/>
    </location>
</feature>
<comment type="similarity">
    <text evidence="3 16">Belongs to the PNT beta subunit family.</text>
</comment>